<organism evidence="2 3">
    <name type="scientific">Dactylosporangium matsuzakiense</name>
    <dbReference type="NCBI Taxonomy" id="53360"/>
    <lineage>
        <taxon>Bacteria</taxon>
        <taxon>Bacillati</taxon>
        <taxon>Actinomycetota</taxon>
        <taxon>Actinomycetes</taxon>
        <taxon>Micromonosporales</taxon>
        <taxon>Micromonosporaceae</taxon>
        <taxon>Dactylosporangium</taxon>
    </lineage>
</organism>
<gene>
    <name evidence="2" type="ORF">GCM10017581_023460</name>
</gene>
<proteinExistence type="predicted"/>
<accession>A0A9W6KIB6</accession>
<dbReference type="CDD" id="cd00164">
    <property type="entry name" value="S1_like"/>
    <property type="match status" value="1"/>
</dbReference>
<evidence type="ECO:0000313" key="2">
    <source>
        <dbReference type="EMBL" id="GLL00605.1"/>
    </source>
</evidence>
<dbReference type="GO" id="GO:0003676">
    <property type="term" value="F:nucleic acid binding"/>
    <property type="evidence" value="ECO:0007669"/>
    <property type="project" value="InterPro"/>
</dbReference>
<feature type="domain" description="S1 motif" evidence="1">
    <location>
        <begin position="254"/>
        <end position="317"/>
    </location>
</feature>
<dbReference type="Proteomes" id="UP001143480">
    <property type="component" value="Unassembled WGS sequence"/>
</dbReference>
<dbReference type="RefSeq" id="WP_261960013.1">
    <property type="nucleotide sequence ID" value="NZ_BAAAXA010000001.1"/>
</dbReference>
<evidence type="ECO:0000259" key="1">
    <source>
        <dbReference type="PROSITE" id="PS50126"/>
    </source>
</evidence>
<dbReference type="SMART" id="SM00316">
    <property type="entry name" value="S1"/>
    <property type="match status" value="1"/>
</dbReference>
<dbReference type="PROSITE" id="PS50126">
    <property type="entry name" value="S1"/>
    <property type="match status" value="1"/>
</dbReference>
<name>A0A9W6KIB6_9ACTN</name>
<comment type="caution">
    <text evidence="2">The sequence shown here is derived from an EMBL/GenBank/DDBJ whole genome shotgun (WGS) entry which is preliminary data.</text>
</comment>
<protein>
    <recommendedName>
        <fullName evidence="1">S1 motif domain-containing protein</fullName>
    </recommendedName>
</protein>
<keyword evidence="3" id="KW-1185">Reference proteome</keyword>
<dbReference type="InterPro" id="IPR012340">
    <property type="entry name" value="NA-bd_OB-fold"/>
</dbReference>
<dbReference type="AlphaFoldDB" id="A0A9W6KIB6"/>
<dbReference type="SUPFAM" id="SSF50249">
    <property type="entry name" value="Nucleic acid-binding proteins"/>
    <property type="match status" value="1"/>
</dbReference>
<reference evidence="2" key="1">
    <citation type="journal article" date="2014" name="Int. J. Syst. Evol. Microbiol.">
        <title>Complete genome sequence of Corynebacterium casei LMG S-19264T (=DSM 44701T), isolated from a smear-ripened cheese.</title>
        <authorList>
            <consortium name="US DOE Joint Genome Institute (JGI-PGF)"/>
            <person name="Walter F."/>
            <person name="Albersmeier A."/>
            <person name="Kalinowski J."/>
            <person name="Ruckert C."/>
        </authorList>
    </citation>
    <scope>NUCLEOTIDE SEQUENCE</scope>
    <source>
        <strain evidence="2">VKM Ac-1321</strain>
    </source>
</reference>
<dbReference type="EMBL" id="BSFP01000009">
    <property type="protein sequence ID" value="GLL00605.1"/>
    <property type="molecule type" value="Genomic_DNA"/>
</dbReference>
<evidence type="ECO:0000313" key="3">
    <source>
        <dbReference type="Proteomes" id="UP001143480"/>
    </source>
</evidence>
<reference evidence="2" key="2">
    <citation type="submission" date="2023-01" db="EMBL/GenBank/DDBJ databases">
        <authorList>
            <person name="Sun Q."/>
            <person name="Evtushenko L."/>
        </authorList>
    </citation>
    <scope>NUCLEOTIDE SEQUENCE</scope>
    <source>
        <strain evidence="2">VKM Ac-1321</strain>
    </source>
</reference>
<dbReference type="InterPro" id="IPR003029">
    <property type="entry name" value="S1_domain"/>
</dbReference>
<sequence>MASVVRCEVPKAGVVFVAVPHGGRRLADGTLMDFDALYNEIYEPTLQDCGLTVERADDVFAGDGTVEVLWSGVQHAELVVVDCSAPAPLPALVLGQGMVLGKRIIVLAQREQDLPRDLAATCRVLLYASSGLRLAALARQLKSQVERARDEPVVENDLVPLEHTGTQWLPGTVTEVAKDWVAVQVVDEGRRRRLVLGSTDVDYARTISDMRRLFRVGERLDGAATVGLDGVARYTLLADQIDPWPRIVAEYPVGRTYTGRVVSLREGVGAFVSVAHGINGYVRYAQARQANLSPDMDVDVEIRSVDPAERKIRLKLHALAEPAGAGPAAAMPLGAVAAVTPLLPPIGARLEGRVVQATPERQERRGGGFVLLRLAGYEDGPLAMLHCTRMSETLRDELNGGRLSTSERVVAVQVLHTDAEHRRIQLAQPRDDDAVTADVA</sequence>
<dbReference type="Gene3D" id="2.40.50.140">
    <property type="entry name" value="Nucleic acid-binding proteins"/>
    <property type="match status" value="1"/>
</dbReference>